<keyword evidence="1" id="KW-0472">Membrane</keyword>
<dbReference type="InterPro" id="IPR023393">
    <property type="entry name" value="START-like_dom_sf"/>
</dbReference>
<keyword evidence="1" id="KW-1133">Transmembrane helix</keyword>
<gene>
    <name evidence="2" type="ORF">C5Y83_08995</name>
</gene>
<evidence type="ECO:0008006" key="4">
    <source>
        <dbReference type="Google" id="ProtNLM"/>
    </source>
</evidence>
<dbReference type="OrthoDB" id="315686at2"/>
<sequence length="455" mass="50638">MTRLIATLDLLFGLRRPVSQFQYVAIGLALATFKYVIEATAVFYVAGKYYSPLEFLSPILTYRAVDFQGHDLLGWAVFLWTLPFVWIALTMSVRRAIDTHSISPWWALLVLLPIANFFLIFILCVTWAEEVRPDPPGAIPGEDSTTGELRVIVCILGGFGVGVVMMVTSVLCMQSYGAGLFVGSPVVMGAVAAYLYNYSQRQSLWISACLGAVVVGCGIMALLLFALEGIICLVMALPLALPLGIFGGMLGFVIAEATRNDSQWPHISAIVVCLPLLAGIESMFTQPHETVVMTAVEINASPDQVWDTVLAFPEIDAPQPWYFQLGIASPMRARIVGHGAGAVRHCEFTTGEFVEPITTWAPPQRLAFDVTKQPDPLVELSPYRNVHPPHLAGYMKCNRGEFRLIELANGHTRLEGRTWYELRMFPQGYWMLWSDLIIHQIHLRVLEHIQREAQR</sequence>
<evidence type="ECO:0000256" key="1">
    <source>
        <dbReference type="SAM" id="Phobius"/>
    </source>
</evidence>
<name>A0A2S8FV72_9BACT</name>
<feature type="transmembrane region" description="Helical" evidence="1">
    <location>
        <begin position="178"/>
        <end position="198"/>
    </location>
</feature>
<reference evidence="2 3" key="1">
    <citation type="submission" date="2018-02" db="EMBL/GenBank/DDBJ databases">
        <title>Comparative genomes isolates from brazilian mangrove.</title>
        <authorList>
            <person name="Araujo J.E."/>
            <person name="Taketani R.G."/>
            <person name="Silva M.C.P."/>
            <person name="Loureco M.V."/>
            <person name="Andreote F.D."/>
        </authorList>
    </citation>
    <scope>NUCLEOTIDE SEQUENCE [LARGE SCALE GENOMIC DNA]</scope>
    <source>
        <strain evidence="2 3">Hex-1 MGV</strain>
    </source>
</reference>
<organism evidence="2 3">
    <name type="scientific">Blastopirellula marina</name>
    <dbReference type="NCBI Taxonomy" id="124"/>
    <lineage>
        <taxon>Bacteria</taxon>
        <taxon>Pseudomonadati</taxon>
        <taxon>Planctomycetota</taxon>
        <taxon>Planctomycetia</taxon>
        <taxon>Pirellulales</taxon>
        <taxon>Pirellulaceae</taxon>
        <taxon>Blastopirellula</taxon>
    </lineage>
</organism>
<evidence type="ECO:0000313" key="2">
    <source>
        <dbReference type="EMBL" id="PQO36053.1"/>
    </source>
</evidence>
<feature type="transmembrane region" description="Helical" evidence="1">
    <location>
        <begin position="148"/>
        <end position="171"/>
    </location>
</feature>
<accession>A0A2S8FV72</accession>
<proteinExistence type="predicted"/>
<feature type="transmembrane region" description="Helical" evidence="1">
    <location>
        <begin position="72"/>
        <end position="93"/>
    </location>
</feature>
<dbReference type="Proteomes" id="UP000238322">
    <property type="component" value="Unassembled WGS sequence"/>
</dbReference>
<evidence type="ECO:0000313" key="3">
    <source>
        <dbReference type="Proteomes" id="UP000238322"/>
    </source>
</evidence>
<feature type="transmembrane region" description="Helical" evidence="1">
    <location>
        <begin position="204"/>
        <end position="225"/>
    </location>
</feature>
<protein>
    <recommendedName>
        <fullName evidence="4">DUF805 domain-containing protein</fullName>
    </recommendedName>
</protein>
<feature type="transmembrane region" description="Helical" evidence="1">
    <location>
        <begin position="232"/>
        <end position="255"/>
    </location>
</feature>
<dbReference type="EMBL" id="PUHY01000006">
    <property type="protein sequence ID" value="PQO36053.1"/>
    <property type="molecule type" value="Genomic_DNA"/>
</dbReference>
<keyword evidence="1" id="KW-0812">Transmembrane</keyword>
<feature type="transmembrane region" description="Helical" evidence="1">
    <location>
        <begin position="267"/>
        <end position="284"/>
    </location>
</feature>
<dbReference type="SUPFAM" id="SSF55961">
    <property type="entry name" value="Bet v1-like"/>
    <property type="match status" value="1"/>
</dbReference>
<dbReference type="Gene3D" id="3.30.530.20">
    <property type="match status" value="1"/>
</dbReference>
<dbReference type="AlphaFoldDB" id="A0A2S8FV72"/>
<comment type="caution">
    <text evidence="2">The sequence shown here is derived from an EMBL/GenBank/DDBJ whole genome shotgun (WGS) entry which is preliminary data.</text>
</comment>
<feature type="transmembrane region" description="Helical" evidence="1">
    <location>
        <begin position="105"/>
        <end position="128"/>
    </location>
</feature>
<feature type="transmembrane region" description="Helical" evidence="1">
    <location>
        <begin position="21"/>
        <end position="46"/>
    </location>
</feature>
<dbReference type="RefSeq" id="WP_105329342.1">
    <property type="nucleotide sequence ID" value="NZ_PUHY01000006.1"/>
</dbReference>